<dbReference type="CDD" id="cd00093">
    <property type="entry name" value="HTH_XRE"/>
    <property type="match status" value="1"/>
</dbReference>
<dbReference type="Proteomes" id="UP000290013">
    <property type="component" value="Chromosome"/>
</dbReference>
<keyword evidence="1" id="KW-0238">DNA-binding</keyword>
<evidence type="ECO:0000313" key="3">
    <source>
        <dbReference type="EMBL" id="VFB03010.1"/>
    </source>
</evidence>
<dbReference type="InterPro" id="IPR010982">
    <property type="entry name" value="Lambda_DNA-bd_dom_sf"/>
</dbReference>
<organism evidence="3 4">
    <name type="scientific">Chryseobacterium taihuense</name>
    <dbReference type="NCBI Taxonomy" id="1141221"/>
    <lineage>
        <taxon>Bacteria</taxon>
        <taxon>Pseudomonadati</taxon>
        <taxon>Bacteroidota</taxon>
        <taxon>Flavobacteriia</taxon>
        <taxon>Flavobacteriales</taxon>
        <taxon>Weeksellaceae</taxon>
        <taxon>Chryseobacterium group</taxon>
        <taxon>Chryseobacterium</taxon>
    </lineage>
</organism>
<protein>
    <submittedName>
        <fullName evidence="3">HTH-type transcriptional regulator immR</fullName>
    </submittedName>
</protein>
<dbReference type="InterPro" id="IPR001387">
    <property type="entry name" value="Cro/C1-type_HTH"/>
</dbReference>
<dbReference type="Pfam" id="PF12844">
    <property type="entry name" value="HTH_19"/>
    <property type="match status" value="1"/>
</dbReference>
<dbReference type="GO" id="GO:0003677">
    <property type="term" value="F:DNA binding"/>
    <property type="evidence" value="ECO:0007669"/>
    <property type="project" value="UniProtKB-KW"/>
</dbReference>
<dbReference type="EMBL" id="LR215974">
    <property type="protein sequence ID" value="VFB03010.1"/>
    <property type="molecule type" value="Genomic_DNA"/>
</dbReference>
<dbReference type="PANTHER" id="PTHR46558:SF13">
    <property type="entry name" value="HTH-TYPE TRANSCRIPTIONAL REGULATOR IMMR"/>
    <property type="match status" value="1"/>
</dbReference>
<dbReference type="KEGG" id="ctai:NCTC12078_00997"/>
<reference evidence="3 4" key="1">
    <citation type="submission" date="2019-02" db="EMBL/GenBank/DDBJ databases">
        <authorList>
            <consortium name="Pathogen Informatics"/>
        </authorList>
    </citation>
    <scope>NUCLEOTIDE SEQUENCE [LARGE SCALE GENOMIC DNA]</scope>
    <source>
        <strain evidence="3 4">3012STDY6944375</strain>
    </source>
</reference>
<dbReference type="AlphaFoldDB" id="A0A4U8WCP7"/>
<evidence type="ECO:0000313" key="4">
    <source>
        <dbReference type="Proteomes" id="UP000290013"/>
    </source>
</evidence>
<evidence type="ECO:0000259" key="2">
    <source>
        <dbReference type="PROSITE" id="PS50943"/>
    </source>
</evidence>
<name>A0A4U8WCP7_9FLAO</name>
<dbReference type="Gene3D" id="1.10.260.40">
    <property type="entry name" value="lambda repressor-like DNA-binding domains"/>
    <property type="match status" value="1"/>
</dbReference>
<dbReference type="PROSITE" id="PS50943">
    <property type="entry name" value="HTH_CROC1"/>
    <property type="match status" value="1"/>
</dbReference>
<sequence>MEKIFTMSLGVKLRNLRHSKNFSQAEIAERLKVSQPAYHLWETDQAKPTTDNLVKISEIYNLDLYSLLDNKDQNIVNHNPVFNDNSSVQQQYYPTINNMAPPELMESVLKNQEQITLQQQQITLLIESQNKLIESLLKK</sequence>
<proteinExistence type="predicted"/>
<dbReference type="PANTHER" id="PTHR46558">
    <property type="entry name" value="TRACRIPTIONAL REGULATORY PROTEIN-RELATED-RELATED"/>
    <property type="match status" value="1"/>
</dbReference>
<accession>A0A4U8WCP7</accession>
<dbReference type="SMART" id="SM00530">
    <property type="entry name" value="HTH_XRE"/>
    <property type="match status" value="1"/>
</dbReference>
<feature type="domain" description="HTH cro/C1-type" evidence="2">
    <location>
        <begin position="13"/>
        <end position="67"/>
    </location>
</feature>
<gene>
    <name evidence="3" type="primary">immR</name>
    <name evidence="3" type="ORF">NCTC12078_00997</name>
</gene>
<dbReference type="SUPFAM" id="SSF47413">
    <property type="entry name" value="lambda repressor-like DNA-binding domains"/>
    <property type="match status" value="1"/>
</dbReference>
<evidence type="ECO:0000256" key="1">
    <source>
        <dbReference type="ARBA" id="ARBA00023125"/>
    </source>
</evidence>